<dbReference type="PANTHER" id="PTHR23257:SF963">
    <property type="entry name" value="AT08303P"/>
    <property type="match status" value="1"/>
</dbReference>
<gene>
    <name evidence="6" type="ORF">O3P69_008301</name>
</gene>
<dbReference type="GO" id="GO:0004672">
    <property type="term" value="F:protein kinase activity"/>
    <property type="evidence" value="ECO:0007669"/>
    <property type="project" value="InterPro"/>
</dbReference>
<name>A0AAW0SKP6_SCYPA</name>
<feature type="compositionally biased region" description="Basic and acidic residues" evidence="4">
    <location>
        <begin position="386"/>
        <end position="399"/>
    </location>
</feature>
<evidence type="ECO:0000256" key="4">
    <source>
        <dbReference type="SAM" id="MobiDB-lite"/>
    </source>
</evidence>
<feature type="compositionally biased region" description="Basic residues" evidence="4">
    <location>
        <begin position="549"/>
        <end position="559"/>
    </location>
</feature>
<sequence length="559" mass="62797">MYSSKSCVRQDEGETVQECGEEAKAVQGYCEVIRCQVPVLTKAELHGLGGGLLLGVGGFGSVRLVGQENGAPAVVKELLQTDQLLPVLKEATFLLQLGGAGGAPRLLGVCQAPPALVQEFVGQTYDTYLEVCSVKGFLESLQAVCQCLEEVHAKGIVHNDLKWNNITFSGSVNAPRFHIIDFGWASSSGSVVVEREEGQSDEDSFIEEDEGSHSRQAPWMAPEVFGGGRVFPSGDVYSLGFLMGCLMDRCPHDFLTGPLRSLSRSCTARDASRRPSLARVAHCLAILASILTPHQLDHYFEEAEEEEEKKEEDQADGEGEEAEAVQVEEEEKKEQDEDGDNVKGEEKKKEEVGEDDDAYSDDEEDEVDDKASEEDEGEKDDEVDDMMTKDKMKVEKCDELESESEEEEDERGNEGEYIELQEENKEEGNRNDEIILTKEKQKKKEDSEEDDMESEEEERDEGDVEEEDEGDEIEEKHEDDRQDKHIDDGEEKHKEGDTEEKHEGNDRDEKDSDDIDEKEKGDDIEEEDRDDTEEEGGEGNENYDIESRIRRRAKRKRGR</sequence>
<feature type="domain" description="Protein kinase" evidence="5">
    <location>
        <begin position="48"/>
        <end position="287"/>
    </location>
</feature>
<dbReference type="InterPro" id="IPR000719">
    <property type="entry name" value="Prot_kinase_dom"/>
</dbReference>
<keyword evidence="7" id="KW-1185">Reference proteome</keyword>
<feature type="compositionally biased region" description="Acidic residues" evidence="4">
    <location>
        <begin position="352"/>
        <end position="385"/>
    </location>
</feature>
<dbReference type="PROSITE" id="PS00107">
    <property type="entry name" value="PROTEIN_KINASE_ATP"/>
    <property type="match status" value="1"/>
</dbReference>
<feature type="compositionally biased region" description="Acidic residues" evidence="4">
    <location>
        <begin position="511"/>
        <end position="544"/>
    </location>
</feature>
<feature type="compositionally biased region" description="Basic and acidic residues" evidence="4">
    <location>
        <begin position="422"/>
        <end position="446"/>
    </location>
</feature>
<comment type="caution">
    <text evidence="6">The sequence shown here is derived from an EMBL/GenBank/DDBJ whole genome shotgun (WGS) entry which is preliminary data.</text>
</comment>
<dbReference type="PROSITE" id="PS50011">
    <property type="entry name" value="PROTEIN_KINASE_DOM"/>
    <property type="match status" value="1"/>
</dbReference>
<dbReference type="PANTHER" id="PTHR23257">
    <property type="entry name" value="SERINE-THREONINE PROTEIN KINASE"/>
    <property type="match status" value="1"/>
</dbReference>
<feature type="compositionally biased region" description="Acidic residues" evidence="4">
    <location>
        <begin position="447"/>
        <end position="473"/>
    </location>
</feature>
<dbReference type="AlphaFoldDB" id="A0AAW0SKP6"/>
<organism evidence="6 7">
    <name type="scientific">Scylla paramamosain</name>
    <name type="common">Mud crab</name>
    <dbReference type="NCBI Taxonomy" id="85552"/>
    <lineage>
        <taxon>Eukaryota</taxon>
        <taxon>Metazoa</taxon>
        <taxon>Ecdysozoa</taxon>
        <taxon>Arthropoda</taxon>
        <taxon>Crustacea</taxon>
        <taxon>Multicrustacea</taxon>
        <taxon>Malacostraca</taxon>
        <taxon>Eumalacostraca</taxon>
        <taxon>Eucarida</taxon>
        <taxon>Decapoda</taxon>
        <taxon>Pleocyemata</taxon>
        <taxon>Brachyura</taxon>
        <taxon>Eubrachyura</taxon>
        <taxon>Portunoidea</taxon>
        <taxon>Portunidae</taxon>
        <taxon>Portuninae</taxon>
        <taxon>Scylla</taxon>
    </lineage>
</organism>
<dbReference type="Proteomes" id="UP001487740">
    <property type="component" value="Unassembled WGS sequence"/>
</dbReference>
<feature type="binding site" evidence="3">
    <location>
        <position position="76"/>
    </location>
    <ligand>
        <name>ATP</name>
        <dbReference type="ChEBI" id="CHEBI:30616"/>
    </ligand>
</feature>
<dbReference type="GO" id="GO:0005524">
    <property type="term" value="F:ATP binding"/>
    <property type="evidence" value="ECO:0007669"/>
    <property type="project" value="UniProtKB-UniRule"/>
</dbReference>
<keyword evidence="2 3" id="KW-0067">ATP-binding</keyword>
<evidence type="ECO:0000256" key="1">
    <source>
        <dbReference type="ARBA" id="ARBA00022741"/>
    </source>
</evidence>
<evidence type="ECO:0000259" key="5">
    <source>
        <dbReference type="PROSITE" id="PS50011"/>
    </source>
</evidence>
<evidence type="ECO:0000313" key="6">
    <source>
        <dbReference type="EMBL" id="KAK8375336.1"/>
    </source>
</evidence>
<feature type="compositionally biased region" description="Acidic residues" evidence="4">
    <location>
        <begin position="302"/>
        <end position="329"/>
    </location>
</feature>
<dbReference type="SMART" id="SM00220">
    <property type="entry name" value="S_TKc"/>
    <property type="match status" value="1"/>
</dbReference>
<keyword evidence="1 3" id="KW-0547">Nucleotide-binding</keyword>
<dbReference type="InterPro" id="IPR008271">
    <property type="entry name" value="Ser/Thr_kinase_AS"/>
</dbReference>
<protein>
    <recommendedName>
        <fullName evidence="5">Protein kinase domain-containing protein</fullName>
    </recommendedName>
</protein>
<feature type="region of interest" description="Disordered" evidence="4">
    <location>
        <begin position="301"/>
        <end position="559"/>
    </location>
</feature>
<evidence type="ECO:0000256" key="3">
    <source>
        <dbReference type="PROSITE-ProRule" id="PRU10141"/>
    </source>
</evidence>
<feature type="compositionally biased region" description="Acidic residues" evidence="4">
    <location>
        <begin position="400"/>
        <end position="421"/>
    </location>
</feature>
<feature type="compositionally biased region" description="Basic and acidic residues" evidence="4">
    <location>
        <begin position="474"/>
        <end position="510"/>
    </location>
</feature>
<dbReference type="GO" id="GO:0005737">
    <property type="term" value="C:cytoplasm"/>
    <property type="evidence" value="ECO:0007669"/>
    <property type="project" value="TreeGrafter"/>
</dbReference>
<evidence type="ECO:0000256" key="2">
    <source>
        <dbReference type="ARBA" id="ARBA00022840"/>
    </source>
</evidence>
<dbReference type="GO" id="GO:0007165">
    <property type="term" value="P:signal transduction"/>
    <property type="evidence" value="ECO:0007669"/>
    <property type="project" value="TreeGrafter"/>
</dbReference>
<dbReference type="Gene3D" id="1.10.510.10">
    <property type="entry name" value="Transferase(Phosphotransferase) domain 1"/>
    <property type="match status" value="1"/>
</dbReference>
<accession>A0AAW0SKP6</accession>
<dbReference type="EMBL" id="JARAKH010000049">
    <property type="protein sequence ID" value="KAK8375336.1"/>
    <property type="molecule type" value="Genomic_DNA"/>
</dbReference>
<dbReference type="InterPro" id="IPR011009">
    <property type="entry name" value="Kinase-like_dom_sf"/>
</dbReference>
<evidence type="ECO:0000313" key="7">
    <source>
        <dbReference type="Proteomes" id="UP001487740"/>
    </source>
</evidence>
<dbReference type="PROSITE" id="PS00108">
    <property type="entry name" value="PROTEIN_KINASE_ST"/>
    <property type="match status" value="1"/>
</dbReference>
<proteinExistence type="predicted"/>
<dbReference type="Pfam" id="PF00069">
    <property type="entry name" value="Pkinase"/>
    <property type="match status" value="1"/>
</dbReference>
<dbReference type="InterPro" id="IPR050167">
    <property type="entry name" value="Ser_Thr_protein_kinase"/>
</dbReference>
<dbReference type="InterPro" id="IPR017441">
    <property type="entry name" value="Protein_kinase_ATP_BS"/>
</dbReference>
<reference evidence="6 7" key="1">
    <citation type="submission" date="2023-03" db="EMBL/GenBank/DDBJ databases">
        <title>High-quality genome of Scylla paramamosain provides insights in environmental adaptation.</title>
        <authorList>
            <person name="Zhang L."/>
        </authorList>
    </citation>
    <scope>NUCLEOTIDE SEQUENCE [LARGE SCALE GENOMIC DNA]</scope>
    <source>
        <strain evidence="6">LZ_2023a</strain>
        <tissue evidence="6">Muscle</tissue>
    </source>
</reference>
<dbReference type="SUPFAM" id="SSF56112">
    <property type="entry name" value="Protein kinase-like (PK-like)"/>
    <property type="match status" value="1"/>
</dbReference>
<feature type="compositionally biased region" description="Basic and acidic residues" evidence="4">
    <location>
        <begin position="330"/>
        <end position="351"/>
    </location>
</feature>